<dbReference type="EMBL" id="JAVRHL010000003">
    <property type="protein sequence ID" value="MDT0683277.1"/>
    <property type="molecule type" value="Genomic_DNA"/>
</dbReference>
<reference evidence="1 2" key="1">
    <citation type="submission" date="2023-09" db="EMBL/GenBank/DDBJ databases">
        <authorList>
            <person name="Rey-Velasco X."/>
        </authorList>
    </citation>
    <scope>NUCLEOTIDE SEQUENCE [LARGE SCALE GENOMIC DNA]</scope>
    <source>
        <strain evidence="1 2">F158</strain>
    </source>
</reference>
<accession>A0ABU3DJI5</accession>
<name>A0ABU3DJI5_9RHOB</name>
<organism evidence="1 2">
    <name type="scientific">Tropicimonas omnivorans</name>
    <dbReference type="NCBI Taxonomy" id="3075590"/>
    <lineage>
        <taxon>Bacteria</taxon>
        <taxon>Pseudomonadati</taxon>
        <taxon>Pseudomonadota</taxon>
        <taxon>Alphaproteobacteria</taxon>
        <taxon>Rhodobacterales</taxon>
        <taxon>Roseobacteraceae</taxon>
        <taxon>Tropicimonas</taxon>
    </lineage>
</organism>
<protein>
    <submittedName>
        <fullName evidence="1">Uncharacterized protein</fullName>
    </submittedName>
</protein>
<comment type="caution">
    <text evidence="1">The sequence shown here is derived from an EMBL/GenBank/DDBJ whole genome shotgun (WGS) entry which is preliminary data.</text>
</comment>
<evidence type="ECO:0000313" key="2">
    <source>
        <dbReference type="Proteomes" id="UP001265259"/>
    </source>
</evidence>
<dbReference type="Proteomes" id="UP001265259">
    <property type="component" value="Unassembled WGS sequence"/>
</dbReference>
<proteinExistence type="predicted"/>
<keyword evidence="2" id="KW-1185">Reference proteome</keyword>
<sequence length="57" mass="6404">MTQVDRLNQLAEDAGRAFARFPGDAPMEALARHLLLLKSRAQWFPETAENDIATDPH</sequence>
<dbReference type="RefSeq" id="WP_311691675.1">
    <property type="nucleotide sequence ID" value="NZ_JAVRHL010000003.1"/>
</dbReference>
<gene>
    <name evidence="1" type="ORF">RM543_11310</name>
</gene>
<evidence type="ECO:0000313" key="1">
    <source>
        <dbReference type="EMBL" id="MDT0683277.1"/>
    </source>
</evidence>